<evidence type="ECO:0000256" key="3">
    <source>
        <dbReference type="PROSITE-ProRule" id="PRU00023"/>
    </source>
</evidence>
<keyword evidence="2 3" id="KW-0040">ANK repeat</keyword>
<proteinExistence type="predicted"/>
<evidence type="ECO:0000256" key="1">
    <source>
        <dbReference type="ARBA" id="ARBA00022737"/>
    </source>
</evidence>
<dbReference type="Gene3D" id="1.25.40.20">
    <property type="entry name" value="Ankyrin repeat-containing domain"/>
    <property type="match status" value="1"/>
</dbReference>
<dbReference type="PANTHER" id="PTHR24201">
    <property type="entry name" value="ANK_REP_REGION DOMAIN-CONTAINING PROTEIN"/>
    <property type="match status" value="1"/>
</dbReference>
<protein>
    <submittedName>
        <fullName evidence="4">Uncharacterized protein</fullName>
    </submittedName>
</protein>
<dbReference type="PROSITE" id="PS50088">
    <property type="entry name" value="ANK_REPEAT"/>
    <property type="match status" value="1"/>
</dbReference>
<dbReference type="PROSITE" id="PS50297">
    <property type="entry name" value="ANK_REP_REGION"/>
    <property type="match status" value="1"/>
</dbReference>
<dbReference type="Proteomes" id="UP001178507">
    <property type="component" value="Unassembled WGS sequence"/>
</dbReference>
<organism evidence="4 5">
    <name type="scientific">Effrenium voratum</name>
    <dbReference type="NCBI Taxonomy" id="2562239"/>
    <lineage>
        <taxon>Eukaryota</taxon>
        <taxon>Sar</taxon>
        <taxon>Alveolata</taxon>
        <taxon>Dinophyceae</taxon>
        <taxon>Suessiales</taxon>
        <taxon>Symbiodiniaceae</taxon>
        <taxon>Effrenium</taxon>
    </lineage>
</organism>
<accession>A0AA36I5Q3</accession>
<dbReference type="SMART" id="SM00248">
    <property type="entry name" value="ANK"/>
    <property type="match status" value="1"/>
</dbReference>
<keyword evidence="1" id="KW-0677">Repeat</keyword>
<dbReference type="InterPro" id="IPR036770">
    <property type="entry name" value="Ankyrin_rpt-contain_sf"/>
</dbReference>
<dbReference type="InterPro" id="IPR002110">
    <property type="entry name" value="Ankyrin_rpt"/>
</dbReference>
<dbReference type="InterPro" id="IPR050776">
    <property type="entry name" value="Ank_Repeat/CDKN_Inhibitor"/>
</dbReference>
<feature type="repeat" description="ANK" evidence="3">
    <location>
        <begin position="275"/>
        <end position="307"/>
    </location>
</feature>
<comment type="caution">
    <text evidence="4">The sequence shown here is derived from an EMBL/GenBank/DDBJ whole genome shotgun (WGS) entry which is preliminary data.</text>
</comment>
<keyword evidence="5" id="KW-1185">Reference proteome</keyword>
<feature type="non-terminal residue" evidence="4">
    <location>
        <position position="1"/>
    </location>
</feature>
<reference evidence="4" key="1">
    <citation type="submission" date="2023-08" db="EMBL/GenBank/DDBJ databases">
        <authorList>
            <person name="Chen Y."/>
            <person name="Shah S."/>
            <person name="Dougan E. K."/>
            <person name="Thang M."/>
            <person name="Chan C."/>
        </authorList>
    </citation>
    <scope>NUCLEOTIDE SEQUENCE</scope>
</reference>
<sequence length="330" mass="35743">MGPAGLERCDVPAVEGKGLAWPQLRRHAAGVVLTGLFAEHELLPWRQEAVLARHGNETFYADNTRGNYAHPKLEEYVRRQNGERMIFVSDTLQGAFGAAWRFASGSKGSARRKLLRDFAERPIFSVGVAGSGVPSHDGHPETWHALLSGVKAWWLGPSGASKIPSFRGWEDWSMEDPCGAAFGTLQGDSSVPEGVKLCIQRAGEVLYFGEGVEHSTCSLSNFSLAVGAQGHTEHWPELPRAANRGDLKTVRRLLKRSPAELAERQRLLDGTAGRYGHSALHRAALHGFAEVAEALLAARADPTLRDSEGLTPSFLAAFSGHAKVLEQLGA</sequence>
<dbReference type="EMBL" id="CAUJNA010000728">
    <property type="protein sequence ID" value="CAJ1380605.1"/>
    <property type="molecule type" value="Genomic_DNA"/>
</dbReference>
<dbReference type="SUPFAM" id="SSF48403">
    <property type="entry name" value="Ankyrin repeat"/>
    <property type="match status" value="1"/>
</dbReference>
<evidence type="ECO:0000256" key="2">
    <source>
        <dbReference type="ARBA" id="ARBA00023043"/>
    </source>
</evidence>
<evidence type="ECO:0000313" key="4">
    <source>
        <dbReference type="EMBL" id="CAJ1380605.1"/>
    </source>
</evidence>
<dbReference type="AlphaFoldDB" id="A0AA36I5Q3"/>
<dbReference type="Gene3D" id="2.60.120.650">
    <property type="entry name" value="Cupin"/>
    <property type="match status" value="1"/>
</dbReference>
<dbReference type="Pfam" id="PF12796">
    <property type="entry name" value="Ank_2"/>
    <property type="match status" value="1"/>
</dbReference>
<dbReference type="SUPFAM" id="SSF51197">
    <property type="entry name" value="Clavaminate synthase-like"/>
    <property type="match status" value="1"/>
</dbReference>
<name>A0AA36I5Q3_9DINO</name>
<evidence type="ECO:0000313" key="5">
    <source>
        <dbReference type="Proteomes" id="UP001178507"/>
    </source>
</evidence>
<gene>
    <name evidence="4" type="ORF">EVOR1521_LOCUS8509</name>
</gene>